<dbReference type="SUPFAM" id="SSF55874">
    <property type="entry name" value="ATPase domain of HSP90 chaperone/DNA topoisomerase II/histidine kinase"/>
    <property type="match status" value="1"/>
</dbReference>
<comment type="caution">
    <text evidence="9">The sequence shown here is derived from an EMBL/GenBank/DDBJ whole genome shotgun (WGS) entry which is preliminary data.</text>
</comment>
<feature type="domain" description="PAC" evidence="8">
    <location>
        <begin position="474"/>
        <end position="527"/>
    </location>
</feature>
<evidence type="ECO:0000256" key="1">
    <source>
        <dbReference type="ARBA" id="ARBA00000085"/>
    </source>
</evidence>
<evidence type="ECO:0000313" key="9">
    <source>
        <dbReference type="EMBL" id="KAA3159607.1"/>
    </source>
</evidence>
<dbReference type="GO" id="GO:0016301">
    <property type="term" value="F:kinase activity"/>
    <property type="evidence" value="ECO:0007669"/>
    <property type="project" value="UniProtKB-KW"/>
</dbReference>
<dbReference type="SUPFAM" id="SSF55785">
    <property type="entry name" value="PYP-like sensor domain (PAS domain)"/>
    <property type="match status" value="3"/>
</dbReference>
<evidence type="ECO:0000256" key="4">
    <source>
        <dbReference type="ARBA" id="ARBA00022679"/>
    </source>
</evidence>
<dbReference type="NCBIfam" id="TIGR00229">
    <property type="entry name" value="sensory_box"/>
    <property type="match status" value="1"/>
</dbReference>
<dbReference type="Pfam" id="PF13188">
    <property type="entry name" value="PAS_8"/>
    <property type="match status" value="2"/>
</dbReference>
<comment type="catalytic activity">
    <reaction evidence="1">
        <text>ATP + protein L-histidine = ADP + protein N-phospho-L-histidine.</text>
        <dbReference type="EC" id="2.7.13.3"/>
    </reaction>
</comment>
<dbReference type="InterPro" id="IPR050736">
    <property type="entry name" value="Sensor_HK_Regulatory"/>
</dbReference>
<dbReference type="InterPro" id="IPR035965">
    <property type="entry name" value="PAS-like_dom_sf"/>
</dbReference>
<dbReference type="InterPro" id="IPR000014">
    <property type="entry name" value="PAS"/>
</dbReference>
<dbReference type="PANTHER" id="PTHR43711">
    <property type="entry name" value="TWO-COMPONENT HISTIDINE KINASE"/>
    <property type="match status" value="1"/>
</dbReference>
<evidence type="ECO:0000313" key="10">
    <source>
        <dbReference type="Proteomes" id="UP000324870"/>
    </source>
</evidence>
<name>A0ABQ6S4B6_9BACT</name>
<dbReference type="Pfam" id="PF02518">
    <property type="entry name" value="HATPase_c"/>
    <property type="match status" value="1"/>
</dbReference>
<dbReference type="InterPro" id="IPR004358">
    <property type="entry name" value="Sig_transdc_His_kin-like_C"/>
</dbReference>
<dbReference type="Gene3D" id="1.10.287.130">
    <property type="match status" value="1"/>
</dbReference>
<evidence type="ECO:0000256" key="2">
    <source>
        <dbReference type="ARBA" id="ARBA00012438"/>
    </source>
</evidence>
<keyword evidence="6" id="KW-0902">Two-component regulatory system</keyword>
<dbReference type="InterPro" id="IPR005467">
    <property type="entry name" value="His_kinase_dom"/>
</dbReference>
<keyword evidence="10" id="KW-1185">Reference proteome</keyword>
<evidence type="ECO:0000259" key="8">
    <source>
        <dbReference type="PROSITE" id="PS50113"/>
    </source>
</evidence>
<reference evidence="9 10" key="1">
    <citation type="journal article" date="2019" name="Nat. Med.">
        <title>A library of human gut bacterial isolates paired with longitudinal multiomics data enables mechanistic microbiome research.</title>
        <authorList>
            <person name="Poyet M."/>
            <person name="Groussin M."/>
            <person name="Gibbons S.M."/>
            <person name="Avila-Pacheco J."/>
            <person name="Jiang X."/>
            <person name="Kearney S.M."/>
            <person name="Perrotta A.R."/>
            <person name="Berdy B."/>
            <person name="Zhao S."/>
            <person name="Lieberman T.D."/>
            <person name="Swanson P.K."/>
            <person name="Smith M."/>
            <person name="Roesemann S."/>
            <person name="Alexander J.E."/>
            <person name="Rich S.A."/>
            <person name="Livny J."/>
            <person name="Vlamakis H."/>
            <person name="Clish C."/>
            <person name="Bullock K."/>
            <person name="Deik A."/>
            <person name="Scott J."/>
            <person name="Pierce K.A."/>
            <person name="Xavier R.J."/>
            <person name="Alm E.J."/>
        </authorList>
    </citation>
    <scope>NUCLEOTIDE SEQUENCE [LARGE SCALE GENOMIC DNA]</scope>
    <source>
        <strain evidence="9 10">BIOML-A1</strain>
    </source>
</reference>
<protein>
    <recommendedName>
        <fullName evidence="2">histidine kinase</fullName>
        <ecNumber evidence="2">2.7.13.3</ecNumber>
    </recommendedName>
</protein>
<evidence type="ECO:0000256" key="3">
    <source>
        <dbReference type="ARBA" id="ARBA00022553"/>
    </source>
</evidence>
<dbReference type="InterPro" id="IPR003594">
    <property type="entry name" value="HATPase_dom"/>
</dbReference>
<proteinExistence type="predicted"/>
<dbReference type="EMBL" id="VVND01000007">
    <property type="protein sequence ID" value="KAA3159607.1"/>
    <property type="molecule type" value="Genomic_DNA"/>
</dbReference>
<dbReference type="InterPro" id="IPR000700">
    <property type="entry name" value="PAS-assoc_C"/>
</dbReference>
<keyword evidence="4" id="KW-0808">Transferase</keyword>
<dbReference type="PRINTS" id="PR00344">
    <property type="entry name" value="BCTRLSENSOR"/>
</dbReference>
<dbReference type="SMART" id="SM00388">
    <property type="entry name" value="HisKA"/>
    <property type="match status" value="1"/>
</dbReference>
<dbReference type="InterPro" id="IPR036890">
    <property type="entry name" value="HATPase_C_sf"/>
</dbReference>
<organism evidence="9 10">
    <name type="scientific">Alistipes finegoldii</name>
    <dbReference type="NCBI Taxonomy" id="214856"/>
    <lineage>
        <taxon>Bacteria</taxon>
        <taxon>Pseudomonadati</taxon>
        <taxon>Bacteroidota</taxon>
        <taxon>Bacteroidia</taxon>
        <taxon>Bacteroidales</taxon>
        <taxon>Rikenellaceae</taxon>
        <taxon>Alistipes</taxon>
    </lineage>
</organism>
<dbReference type="InterPro" id="IPR036097">
    <property type="entry name" value="HisK_dim/P_sf"/>
</dbReference>
<keyword evidence="5 9" id="KW-0418">Kinase</keyword>
<evidence type="ECO:0000256" key="5">
    <source>
        <dbReference type="ARBA" id="ARBA00022777"/>
    </source>
</evidence>
<keyword evidence="3" id="KW-0597">Phosphoprotein</keyword>
<dbReference type="SMART" id="SM00091">
    <property type="entry name" value="PAS"/>
    <property type="match status" value="3"/>
</dbReference>
<dbReference type="Pfam" id="PF00512">
    <property type="entry name" value="HisKA"/>
    <property type="match status" value="1"/>
</dbReference>
<dbReference type="EC" id="2.7.13.3" evidence="2"/>
<dbReference type="Gene3D" id="3.30.565.10">
    <property type="entry name" value="Histidine kinase-like ATPase, C-terminal domain"/>
    <property type="match status" value="1"/>
</dbReference>
<dbReference type="SUPFAM" id="SSF47384">
    <property type="entry name" value="Homodimeric domain of signal transducing histidine kinase"/>
    <property type="match status" value="1"/>
</dbReference>
<dbReference type="Gene3D" id="3.30.450.20">
    <property type="entry name" value="PAS domain"/>
    <property type="match status" value="4"/>
</dbReference>
<evidence type="ECO:0000259" key="7">
    <source>
        <dbReference type="PROSITE" id="PS50109"/>
    </source>
</evidence>
<feature type="domain" description="Histidine kinase" evidence="7">
    <location>
        <begin position="545"/>
        <end position="755"/>
    </location>
</feature>
<dbReference type="PANTHER" id="PTHR43711:SF31">
    <property type="entry name" value="HISTIDINE KINASE"/>
    <property type="match status" value="1"/>
</dbReference>
<dbReference type="PROSITE" id="PS50109">
    <property type="entry name" value="HIS_KIN"/>
    <property type="match status" value="1"/>
</dbReference>
<dbReference type="InterPro" id="IPR003661">
    <property type="entry name" value="HisK_dim/P_dom"/>
</dbReference>
<gene>
    <name evidence="9" type="ORF">F2A26_06090</name>
</gene>
<sequence length="755" mass="85924">MFTSGAPDLQSLMQLLDAAQMGWWKADFRTGELFFSDYIVDLLGLGSNRAAVGELMPLTREDYRTRIHNEFLSLKVGNHFDETFPVVLPEGEIWIHTQLVRKQSDPQQGIKLFGYLQRVPVAGRKEADVLTLESNYYAVLKENKHMDELLDHLPIGYFRIRLLYDDDGRATDYLFLSVNQTAQQILGVDAADYLDKTAREIDIPVDRHIDELAAIRLGDYKMDQWHASKTGRYCRSFLYNTPNDATEIVILILDITDVVTAHQALDEKEKLLRNVIQNAPIGIEIYDRTGHLVDINARDLEMFGVTDPAGIRGLSIFDNPNFSAEIKDCIREGRGTDFTTRYDFSKARSYYDTSRSGYIDWTARIRCLYNDTGEITHYLLINIDNTELRQTQDRLTEFEALFRLISEYAQVGYTNYNLCNKEGYAQSVWLRNYGEADTAAIGDVIGKYRHIHPDDRTVLLNRLAQFESGEIQSASVSCRVLHDDGRTTWIKIHLICRDYRPQEQVIDMLGINYDITALKQTEQELIAAKERAEESNKLKTAFLANMSHEIRTPLNAIVGFSQLLTTEEDPEVRKEYNDIVSLNNGLLLQIISDVLDLSRIESGRIDPVKSRFDLRTLCREAVETFRLQAPEGVVLRVEKRLPSCTVCEYRQGVMQILANFIRNALKFTTKGSVTVGFERKRDRLSLYVRDTGIGIPAGELDKIFERFYKVDTFTQGTGLGLSICKSIAEQMGAQIGVDSAVGEGSCFRGEMPIAE</sequence>
<evidence type="ECO:0000256" key="6">
    <source>
        <dbReference type="ARBA" id="ARBA00023012"/>
    </source>
</evidence>
<dbReference type="SMART" id="SM00387">
    <property type="entry name" value="HATPase_c"/>
    <property type="match status" value="1"/>
</dbReference>
<accession>A0ABQ6S4B6</accession>
<dbReference type="CDD" id="cd16922">
    <property type="entry name" value="HATPase_EvgS-ArcB-TorS-like"/>
    <property type="match status" value="1"/>
</dbReference>
<dbReference type="Proteomes" id="UP000324870">
    <property type="component" value="Unassembled WGS sequence"/>
</dbReference>
<dbReference type="CDD" id="cd00082">
    <property type="entry name" value="HisKA"/>
    <property type="match status" value="1"/>
</dbReference>
<dbReference type="PROSITE" id="PS50113">
    <property type="entry name" value="PAC"/>
    <property type="match status" value="1"/>
</dbReference>
<dbReference type="RefSeq" id="WP_130062821.1">
    <property type="nucleotide sequence ID" value="NZ_RCXA01000007.1"/>
</dbReference>